<organism evidence="1 2">
    <name type="scientific">Chromohalobacter israelensis (strain ATCC BAA-138 / DSM 3043 / CIP 106854 / NCIMB 13768 / 1H11)</name>
    <name type="common">Chromohalobacter salexigens</name>
    <dbReference type="NCBI Taxonomy" id="290398"/>
    <lineage>
        <taxon>Bacteria</taxon>
        <taxon>Pseudomonadati</taxon>
        <taxon>Pseudomonadota</taxon>
        <taxon>Gammaproteobacteria</taxon>
        <taxon>Oceanospirillales</taxon>
        <taxon>Halomonadaceae</taxon>
        <taxon>Chromohalobacter</taxon>
    </lineage>
</organism>
<dbReference type="HOGENOM" id="CLU_1746386_0_0_6"/>
<accession>Q1QVM1</accession>
<protein>
    <recommendedName>
        <fullName evidence="3">DUF2383 domain-containing protein</fullName>
    </recommendedName>
</protein>
<dbReference type="AlphaFoldDB" id="Q1QVM1"/>
<keyword evidence="2" id="KW-1185">Reference proteome</keyword>
<proteinExistence type="predicted"/>
<sequence length="149" mass="17169">MQHASAQDVMVGTPVALSCSLLMHEVATARDYRRLALRLLTHHRGMSRLMEVLADECQQRCETLQRHDALARLPLPRTLPVSDRATPQFFVTENVMAYRLLWACQQRARHALQHCRVALNVMLADTRPLLVSLVEQKEAEYRILQESHF</sequence>
<dbReference type="OrthoDB" id="6161818at2"/>
<gene>
    <name evidence="1" type="ordered locus">Csal_2136</name>
</gene>
<reference evidence="1 2" key="1">
    <citation type="journal article" date="2011" name="Stand. Genomic Sci.">
        <title>Complete genome sequence of the halophilic and highly halotolerant Chromohalobacter salexigens type strain (1H11(T)).</title>
        <authorList>
            <person name="Copeland A."/>
            <person name="O'Connor K."/>
            <person name="Lucas S."/>
            <person name="Lapidus A."/>
            <person name="Berry K.W."/>
            <person name="Detter J.C."/>
            <person name="Del Rio T.G."/>
            <person name="Hammon N."/>
            <person name="Dalin E."/>
            <person name="Tice H."/>
            <person name="Pitluck S."/>
            <person name="Bruce D."/>
            <person name="Goodwin L."/>
            <person name="Han C."/>
            <person name="Tapia R."/>
            <person name="Saunders E."/>
            <person name="Schmutz J."/>
            <person name="Brettin T."/>
            <person name="Larimer F."/>
            <person name="Land M."/>
            <person name="Hauser L."/>
            <person name="Vargas C."/>
            <person name="Nieto J.J."/>
            <person name="Kyrpides N.C."/>
            <person name="Ivanova N."/>
            <person name="Goker M."/>
            <person name="Klenk H.P."/>
            <person name="Csonka L.N."/>
            <person name="Woyke T."/>
        </authorList>
    </citation>
    <scope>NUCLEOTIDE SEQUENCE [LARGE SCALE GENOMIC DNA]</scope>
    <source>
        <strain evidence="2">ATCC BAA-138 / DSM 3043 / CIP 106854 / NCIMB 13768 / 1H11</strain>
    </source>
</reference>
<evidence type="ECO:0000313" key="2">
    <source>
        <dbReference type="Proteomes" id="UP000000239"/>
    </source>
</evidence>
<dbReference type="KEGG" id="csa:Csal_2136"/>
<evidence type="ECO:0000313" key="1">
    <source>
        <dbReference type="EMBL" id="ABE59487.1"/>
    </source>
</evidence>
<evidence type="ECO:0008006" key="3">
    <source>
        <dbReference type="Google" id="ProtNLM"/>
    </source>
</evidence>
<dbReference type="GeneID" id="95334855"/>
<name>Q1QVM1_CHRI1</name>
<dbReference type="Proteomes" id="UP000000239">
    <property type="component" value="Chromosome"/>
</dbReference>
<dbReference type="RefSeq" id="WP_011507433.1">
    <property type="nucleotide sequence ID" value="NC_007963.1"/>
</dbReference>
<dbReference type="EMBL" id="CP000285">
    <property type="protein sequence ID" value="ABE59487.1"/>
    <property type="molecule type" value="Genomic_DNA"/>
</dbReference>